<dbReference type="EMBL" id="CAJVCE010000004">
    <property type="protein sequence ID" value="CAG7632678.1"/>
    <property type="molecule type" value="Genomic_DNA"/>
</dbReference>
<sequence length="195" mass="21759">MTAKWKRKIAGSIKRFLDYYTKDQTMDDKIAKLRKSGMTIGSNVFIYDSMFDAVYPWLITIGNHCTLTRTEILTHDDSLVLINGRRYVAPVNIGDYVFIGRGSIIMPGVTIGSRVIVGSGSIVTKDVADGSVVAGNPAKVIGTVDDVVRKREAGNQLIPYRMKSNLVENDEDEAIAMFVRSWKESNYKSWDLKAN</sequence>
<dbReference type="InterPro" id="IPR001451">
    <property type="entry name" value="Hexapep"/>
</dbReference>
<gene>
    <name evidence="3" type="primary">dapH_3</name>
    <name evidence="3" type="ORF">PAECIP111802_01869</name>
</gene>
<dbReference type="RefSeq" id="WP_218098201.1">
    <property type="nucleotide sequence ID" value="NZ_CAJVCE010000004.1"/>
</dbReference>
<accession>A0ABM8VEV9</accession>
<comment type="caution">
    <text evidence="3">The sequence shown here is derived from an EMBL/GenBank/DDBJ whole genome shotgun (WGS) entry which is preliminary data.</text>
</comment>
<keyword evidence="4" id="KW-1185">Reference proteome</keyword>
<protein>
    <submittedName>
        <fullName evidence="3">2,3,4,5-tetrahydropyridine-2,6-dicarboxylate N-acetyltransferase</fullName>
        <ecNumber evidence="3">2.3.1.89</ecNumber>
    </submittedName>
</protein>
<evidence type="ECO:0000313" key="4">
    <source>
        <dbReference type="Proteomes" id="UP000730618"/>
    </source>
</evidence>
<dbReference type="CDD" id="cd04647">
    <property type="entry name" value="LbH_MAT_like"/>
    <property type="match status" value="1"/>
</dbReference>
<keyword evidence="2 3" id="KW-0808">Transferase</keyword>
<comment type="similarity">
    <text evidence="1">Belongs to the transferase hexapeptide repeat family.</text>
</comment>
<dbReference type="Pfam" id="PF00132">
    <property type="entry name" value="Hexapep"/>
    <property type="match status" value="1"/>
</dbReference>
<keyword evidence="3" id="KW-0012">Acyltransferase</keyword>
<evidence type="ECO:0000313" key="3">
    <source>
        <dbReference type="EMBL" id="CAG7632678.1"/>
    </source>
</evidence>
<evidence type="ECO:0000256" key="2">
    <source>
        <dbReference type="ARBA" id="ARBA00022679"/>
    </source>
</evidence>
<dbReference type="PANTHER" id="PTHR23416:SF23">
    <property type="entry name" value="ACETYLTRANSFERASE C18B11.09C-RELATED"/>
    <property type="match status" value="1"/>
</dbReference>
<name>A0ABM8VEV9_9BACL</name>
<dbReference type="Proteomes" id="UP000730618">
    <property type="component" value="Unassembled WGS sequence"/>
</dbReference>
<organism evidence="3 4">
    <name type="scientific">Paenibacillus allorhizosphaerae</name>
    <dbReference type="NCBI Taxonomy" id="2849866"/>
    <lineage>
        <taxon>Bacteria</taxon>
        <taxon>Bacillati</taxon>
        <taxon>Bacillota</taxon>
        <taxon>Bacilli</taxon>
        <taxon>Bacillales</taxon>
        <taxon>Paenibacillaceae</taxon>
        <taxon>Paenibacillus</taxon>
    </lineage>
</organism>
<evidence type="ECO:0000256" key="1">
    <source>
        <dbReference type="ARBA" id="ARBA00007274"/>
    </source>
</evidence>
<dbReference type="EC" id="2.3.1.89" evidence="3"/>
<dbReference type="PANTHER" id="PTHR23416">
    <property type="entry name" value="SIALIC ACID SYNTHASE-RELATED"/>
    <property type="match status" value="1"/>
</dbReference>
<dbReference type="GO" id="GO:0047200">
    <property type="term" value="F:tetrahydrodipicolinate N-acetyltransferase activity"/>
    <property type="evidence" value="ECO:0007669"/>
    <property type="project" value="UniProtKB-EC"/>
</dbReference>
<dbReference type="InterPro" id="IPR051159">
    <property type="entry name" value="Hexapeptide_acetyltransf"/>
</dbReference>
<dbReference type="PROSITE" id="PS00101">
    <property type="entry name" value="HEXAPEP_TRANSFERASES"/>
    <property type="match status" value="1"/>
</dbReference>
<dbReference type="InterPro" id="IPR018357">
    <property type="entry name" value="Hexapep_transf_CS"/>
</dbReference>
<proteinExistence type="inferred from homology"/>
<reference evidence="3 4" key="1">
    <citation type="submission" date="2021-06" db="EMBL/GenBank/DDBJ databases">
        <authorList>
            <person name="Criscuolo A."/>
        </authorList>
    </citation>
    <scope>NUCLEOTIDE SEQUENCE [LARGE SCALE GENOMIC DNA]</scope>
    <source>
        <strain evidence="4">CIP 111802</strain>
    </source>
</reference>